<comment type="caution">
    <text evidence="1">The sequence shown here is derived from an EMBL/GenBank/DDBJ whole genome shotgun (WGS) entry which is preliminary data.</text>
</comment>
<keyword evidence="2" id="KW-1185">Reference proteome</keyword>
<dbReference type="AlphaFoldDB" id="A0A4Q0XTT3"/>
<name>A0A4Q0XTT3_9BACT</name>
<protein>
    <submittedName>
        <fullName evidence="1">Uncharacterized protein</fullName>
    </submittedName>
</protein>
<accession>A0A4Q0XTT3</accession>
<dbReference type="RefSeq" id="WP_128995654.1">
    <property type="nucleotide sequence ID" value="NZ_PDKN01000002.1"/>
</dbReference>
<sequence length="65" mass="8263">MKLNELEIEAYKLRFEFYNQYENKEEKWHRKYKSHKLYDVVIESFNYKFHEIGEVMPKLLEKNHH</sequence>
<evidence type="ECO:0000313" key="2">
    <source>
        <dbReference type="Proteomes" id="UP000290657"/>
    </source>
</evidence>
<dbReference type="OrthoDB" id="5348738at2"/>
<evidence type="ECO:0000313" key="1">
    <source>
        <dbReference type="EMBL" id="RXJ60305.1"/>
    </source>
</evidence>
<gene>
    <name evidence="1" type="ORF">CRV04_04705</name>
</gene>
<organism evidence="1 2">
    <name type="scientific">Candidatus Marinarcus aquaticus</name>
    <dbReference type="NCBI Taxonomy" id="2044504"/>
    <lineage>
        <taxon>Bacteria</taxon>
        <taxon>Pseudomonadati</taxon>
        <taxon>Campylobacterota</taxon>
        <taxon>Epsilonproteobacteria</taxon>
        <taxon>Campylobacterales</taxon>
        <taxon>Arcobacteraceae</taxon>
        <taxon>Candidatus Marinarcus</taxon>
    </lineage>
</organism>
<reference evidence="1 2" key="1">
    <citation type="submission" date="2017-10" db="EMBL/GenBank/DDBJ databases">
        <title>Genomics of the genus Arcobacter.</title>
        <authorList>
            <person name="Perez-Cataluna A."/>
            <person name="Figueras M.J."/>
        </authorList>
    </citation>
    <scope>NUCLEOTIDE SEQUENCE [LARGE SCALE GENOMIC DNA]</scope>
    <source>
        <strain evidence="1 2">CECT 8987</strain>
    </source>
</reference>
<dbReference type="Proteomes" id="UP000290657">
    <property type="component" value="Unassembled WGS sequence"/>
</dbReference>
<proteinExistence type="predicted"/>
<dbReference type="EMBL" id="PDKN01000002">
    <property type="protein sequence ID" value="RXJ60305.1"/>
    <property type="molecule type" value="Genomic_DNA"/>
</dbReference>